<proteinExistence type="predicted"/>
<dbReference type="EMBL" id="BQXU01000010">
    <property type="protein sequence ID" value="GKT44448.1"/>
    <property type="molecule type" value="Genomic_DNA"/>
</dbReference>
<feature type="region of interest" description="Disordered" evidence="1">
    <location>
        <begin position="50"/>
        <end position="165"/>
    </location>
</feature>
<feature type="region of interest" description="Disordered" evidence="1">
    <location>
        <begin position="327"/>
        <end position="355"/>
    </location>
</feature>
<comment type="caution">
    <text evidence="2">The sequence shown here is derived from an EMBL/GenBank/DDBJ whole genome shotgun (WGS) entry which is preliminary data.</text>
</comment>
<protein>
    <recommendedName>
        <fullName evidence="4">Protamine P1</fullName>
    </recommendedName>
</protein>
<name>A0AA37LDL1_9PEZI</name>
<dbReference type="Proteomes" id="UP001055115">
    <property type="component" value="Unassembled WGS sequence"/>
</dbReference>
<keyword evidence="3" id="KW-1185">Reference proteome</keyword>
<feature type="compositionally biased region" description="Acidic residues" evidence="1">
    <location>
        <begin position="64"/>
        <end position="73"/>
    </location>
</feature>
<gene>
    <name evidence="2" type="ORF">ColSpa_04629</name>
</gene>
<organism evidence="2 3">
    <name type="scientific">Colletotrichum spaethianum</name>
    <dbReference type="NCBI Taxonomy" id="700344"/>
    <lineage>
        <taxon>Eukaryota</taxon>
        <taxon>Fungi</taxon>
        <taxon>Dikarya</taxon>
        <taxon>Ascomycota</taxon>
        <taxon>Pezizomycotina</taxon>
        <taxon>Sordariomycetes</taxon>
        <taxon>Hypocreomycetidae</taxon>
        <taxon>Glomerellales</taxon>
        <taxon>Glomerellaceae</taxon>
        <taxon>Colletotrichum</taxon>
        <taxon>Colletotrichum spaethianum species complex</taxon>
    </lineage>
</organism>
<reference evidence="2 3" key="1">
    <citation type="submission" date="2022-03" db="EMBL/GenBank/DDBJ databases">
        <title>Genome data of Colletotrichum spp.</title>
        <authorList>
            <person name="Utami Y.D."/>
            <person name="Hiruma K."/>
        </authorList>
    </citation>
    <scope>NUCLEOTIDE SEQUENCE [LARGE SCALE GENOMIC DNA]</scope>
    <source>
        <strain evidence="2 3">MAFF 239500</strain>
    </source>
</reference>
<feature type="compositionally biased region" description="Low complexity" evidence="1">
    <location>
        <begin position="214"/>
        <end position="227"/>
    </location>
</feature>
<evidence type="ECO:0000256" key="1">
    <source>
        <dbReference type="SAM" id="MobiDB-lite"/>
    </source>
</evidence>
<feature type="region of interest" description="Disordered" evidence="1">
    <location>
        <begin position="179"/>
        <end position="234"/>
    </location>
</feature>
<evidence type="ECO:0000313" key="2">
    <source>
        <dbReference type="EMBL" id="GKT44448.1"/>
    </source>
</evidence>
<feature type="region of interest" description="Disordered" evidence="1">
    <location>
        <begin position="424"/>
        <end position="520"/>
    </location>
</feature>
<sequence>MAVQGAGDDVDVKDEFETQQDESFFFRARPREHVLDIMDLSPIRRMSFGRVSSPASTVPSGTDFDGECLDLDGDTCMADETKATSPESSAENNEGQEESLRKNTEAIAEQGTEPQSEIDGSQFEDSSEKLAPAHIEDTLEPANHTPIEVPERLEAAPPSLSTEQGVVAGVVADRLSQEPTVVAHSVSQEEQDKESANGAAGVPSPTPANQPLGSIQSVIQPSSSQSSTMPKAFPQSPWFKLSQFATSIPCPAGRSDEGHGRPSVASTDRQSTSESAKPCTQQEVEPLRMPGSARIEEMISQHNSPAVPASQQSPWKADVPAIAPPQQKKFTTKGDDEIFVDPNCQSPWTASPERMRQAAQQALMSNFLKVARPVSPSPLAPLASLPASMEHDALVANWASESQQPVAAETVRSSSPEPVFSIKSFANFMSPSPEKPRRRPNKIRLSDGHLPSTQNLIAATTDNPWDSVQKSHKRVKWAPLPDEDDGDEDRGPQTPTGLRASSPPPEMAVADLPTGDDDQYQKHFQAVSRRKNLHHHLLPSASQQVLESPGPMAMAEAFVAADSFTAPPASEAAMSADKTPSLPKNPESQGSAFDDVDDVLRNLNEFITMVDVEADLARAKEEEQKENERRQQQQQQSQGPGGVFAGRLSFDGMMDAGVWE</sequence>
<feature type="compositionally biased region" description="Basic and acidic residues" evidence="1">
    <location>
        <begin position="618"/>
        <end position="631"/>
    </location>
</feature>
<accession>A0AA37LDL1</accession>
<evidence type="ECO:0008006" key="4">
    <source>
        <dbReference type="Google" id="ProtNLM"/>
    </source>
</evidence>
<dbReference type="AlphaFoldDB" id="A0AA37LDL1"/>
<dbReference type="GeneID" id="73325431"/>
<feature type="compositionally biased region" description="Polar residues" evidence="1">
    <location>
        <begin position="264"/>
        <end position="283"/>
    </location>
</feature>
<feature type="region of interest" description="Disordered" evidence="1">
    <location>
        <begin position="568"/>
        <end position="593"/>
    </location>
</feature>
<feature type="region of interest" description="Disordered" evidence="1">
    <location>
        <begin position="618"/>
        <end position="648"/>
    </location>
</feature>
<dbReference type="RefSeq" id="XP_049126798.1">
    <property type="nucleotide sequence ID" value="XM_049270841.1"/>
</dbReference>
<feature type="compositionally biased region" description="Polar residues" evidence="1">
    <location>
        <begin position="451"/>
        <end position="468"/>
    </location>
</feature>
<feature type="region of interest" description="Disordered" evidence="1">
    <location>
        <begin position="248"/>
        <end position="286"/>
    </location>
</feature>
<evidence type="ECO:0000313" key="3">
    <source>
        <dbReference type="Proteomes" id="UP001055115"/>
    </source>
</evidence>
<feature type="compositionally biased region" description="Polar residues" evidence="1">
    <location>
        <begin position="83"/>
        <end position="93"/>
    </location>
</feature>